<proteinExistence type="predicted"/>
<reference evidence="2 3" key="1">
    <citation type="journal article" date="2016" name="Nat. Commun.">
        <title>Extremotolerant tardigrade genome and improved radiotolerance of human cultured cells by tardigrade-unique protein.</title>
        <authorList>
            <person name="Hashimoto T."/>
            <person name="Horikawa D.D."/>
            <person name="Saito Y."/>
            <person name="Kuwahara H."/>
            <person name="Kozuka-Hata H."/>
            <person name="Shin-I T."/>
            <person name="Minakuchi Y."/>
            <person name="Ohishi K."/>
            <person name="Motoyama A."/>
            <person name="Aizu T."/>
            <person name="Enomoto A."/>
            <person name="Kondo K."/>
            <person name="Tanaka S."/>
            <person name="Hara Y."/>
            <person name="Koshikawa S."/>
            <person name="Sagara H."/>
            <person name="Miura T."/>
            <person name="Yokobori S."/>
            <person name="Miyagawa K."/>
            <person name="Suzuki Y."/>
            <person name="Kubo T."/>
            <person name="Oyama M."/>
            <person name="Kohara Y."/>
            <person name="Fujiyama A."/>
            <person name="Arakawa K."/>
            <person name="Katayama T."/>
            <person name="Toyoda A."/>
            <person name="Kunieda T."/>
        </authorList>
    </citation>
    <scope>NUCLEOTIDE SEQUENCE [LARGE SCALE GENOMIC DNA]</scope>
    <source>
        <strain evidence="2 3">YOKOZUNA-1</strain>
    </source>
</reference>
<dbReference type="Proteomes" id="UP000186922">
    <property type="component" value="Unassembled WGS sequence"/>
</dbReference>
<sequence length="99" mass="10859">MPAARAKIQTRAVGSSPKKTPTAKPKKQVRPEIVLYSTACFKFSPELSRMARSPSSWGSSSQRTATEMVKPSTMEEENAAPILRPSTLKDRSYKQSTGT</sequence>
<gene>
    <name evidence="2" type="primary">RvY_06376-1</name>
    <name evidence="2" type="synonym">RvY_06376.1</name>
    <name evidence="2" type="ORF">RvY_06376</name>
</gene>
<evidence type="ECO:0000313" key="3">
    <source>
        <dbReference type="Proteomes" id="UP000186922"/>
    </source>
</evidence>
<organism evidence="2 3">
    <name type="scientific">Ramazzottius varieornatus</name>
    <name type="common">Water bear</name>
    <name type="synonym">Tardigrade</name>
    <dbReference type="NCBI Taxonomy" id="947166"/>
    <lineage>
        <taxon>Eukaryota</taxon>
        <taxon>Metazoa</taxon>
        <taxon>Ecdysozoa</taxon>
        <taxon>Tardigrada</taxon>
        <taxon>Eutardigrada</taxon>
        <taxon>Parachela</taxon>
        <taxon>Hypsibioidea</taxon>
        <taxon>Ramazzottiidae</taxon>
        <taxon>Ramazzottius</taxon>
    </lineage>
</organism>
<accession>A0A1D1V3V3</accession>
<feature type="compositionally biased region" description="Low complexity" evidence="1">
    <location>
        <begin position="51"/>
        <end position="63"/>
    </location>
</feature>
<dbReference type="AlphaFoldDB" id="A0A1D1V3V3"/>
<dbReference type="EMBL" id="BDGG01000002">
    <property type="protein sequence ID" value="GAU94642.1"/>
    <property type="molecule type" value="Genomic_DNA"/>
</dbReference>
<feature type="region of interest" description="Disordered" evidence="1">
    <location>
        <begin position="51"/>
        <end position="99"/>
    </location>
</feature>
<protein>
    <submittedName>
        <fullName evidence="2">Uncharacterized protein</fullName>
    </submittedName>
</protein>
<evidence type="ECO:0000313" key="2">
    <source>
        <dbReference type="EMBL" id="GAU94642.1"/>
    </source>
</evidence>
<comment type="caution">
    <text evidence="2">The sequence shown here is derived from an EMBL/GenBank/DDBJ whole genome shotgun (WGS) entry which is preliminary data.</text>
</comment>
<evidence type="ECO:0000256" key="1">
    <source>
        <dbReference type="SAM" id="MobiDB-lite"/>
    </source>
</evidence>
<feature type="region of interest" description="Disordered" evidence="1">
    <location>
        <begin position="1"/>
        <end position="29"/>
    </location>
</feature>
<name>A0A1D1V3V3_RAMVA</name>
<keyword evidence="3" id="KW-1185">Reference proteome</keyword>